<dbReference type="OrthoDB" id="3532550at2"/>
<protein>
    <submittedName>
        <fullName evidence="1">Uncharacterized protein</fullName>
    </submittedName>
</protein>
<dbReference type="AlphaFoldDB" id="A0A150X057"/>
<accession>A0A150X057</accession>
<organism evidence="1 2">
    <name type="scientific">Roseivirga ehrenbergii (strain DSM 102268 / JCM 13514 / KCTC 12282 / NCIMB 14502 / KMM 6017)</name>
    <dbReference type="NCBI Taxonomy" id="279360"/>
    <lineage>
        <taxon>Bacteria</taxon>
        <taxon>Pseudomonadati</taxon>
        <taxon>Bacteroidota</taxon>
        <taxon>Cytophagia</taxon>
        <taxon>Cytophagales</taxon>
        <taxon>Roseivirgaceae</taxon>
        <taxon>Roseivirga</taxon>
    </lineage>
</organism>
<dbReference type="EMBL" id="LQZQ01000049">
    <property type="protein sequence ID" value="KYG72128.1"/>
    <property type="molecule type" value="Genomic_DNA"/>
</dbReference>
<proteinExistence type="predicted"/>
<dbReference type="RefSeq" id="WP_062593096.1">
    <property type="nucleotide sequence ID" value="NZ_LQZQ01000049.1"/>
</dbReference>
<comment type="caution">
    <text evidence="1">The sequence shown here is derived from an EMBL/GenBank/DDBJ whole genome shotgun (WGS) entry which is preliminary data.</text>
</comment>
<reference evidence="1" key="1">
    <citation type="submission" date="2016-01" db="EMBL/GenBank/DDBJ databases">
        <title>Genome sequencing of Roseivirga ehrenbergii KMM 6017.</title>
        <authorList>
            <person name="Selvaratnam C."/>
            <person name="Thevarajoo S."/>
            <person name="Goh K.M."/>
            <person name="Ee R."/>
            <person name="Chan K.-G."/>
            <person name="Chong C.S."/>
        </authorList>
    </citation>
    <scope>NUCLEOTIDE SEQUENCE [LARGE SCALE GENOMIC DNA]</scope>
    <source>
        <strain evidence="1">KMM 6017</strain>
    </source>
</reference>
<name>A0A150X057_ROSEK</name>
<gene>
    <name evidence="1" type="ORF">MB14_08750</name>
</gene>
<keyword evidence="2" id="KW-1185">Reference proteome</keyword>
<evidence type="ECO:0000313" key="2">
    <source>
        <dbReference type="Proteomes" id="UP000075583"/>
    </source>
</evidence>
<evidence type="ECO:0000313" key="1">
    <source>
        <dbReference type="EMBL" id="KYG72128.1"/>
    </source>
</evidence>
<sequence>MKTKKDIENERTKLISGITNQLTLLVDDLQKQKPEKAFTIHVYEENMYWCVNWESTKLWKTDQFLKEYFQVQIWKSSEKYSLEGEHRVEDIFEHLSDQYFLYEGMTIQDLILMTDEIVEKTRAGVLEAVDKEIDSSY</sequence>
<dbReference type="Proteomes" id="UP000075583">
    <property type="component" value="Unassembled WGS sequence"/>
</dbReference>